<evidence type="ECO:0008006" key="4">
    <source>
        <dbReference type="Google" id="ProtNLM"/>
    </source>
</evidence>
<organism evidence="2 3">
    <name type="scientific">Rhizophagus irregularis (strain DAOM 181602 / DAOM 197198 / MUCL 43194)</name>
    <name type="common">Arbuscular mycorrhizal fungus</name>
    <name type="synonym">Glomus intraradices</name>
    <dbReference type="NCBI Taxonomy" id="747089"/>
    <lineage>
        <taxon>Eukaryota</taxon>
        <taxon>Fungi</taxon>
        <taxon>Fungi incertae sedis</taxon>
        <taxon>Mucoromycota</taxon>
        <taxon>Glomeromycotina</taxon>
        <taxon>Glomeromycetes</taxon>
        <taxon>Glomerales</taxon>
        <taxon>Glomeraceae</taxon>
        <taxon>Rhizophagus</taxon>
    </lineage>
</organism>
<feature type="binding site" evidence="1">
    <location>
        <position position="59"/>
    </location>
    <ligand>
        <name>ATP</name>
        <dbReference type="ChEBI" id="CHEBI:30616"/>
    </ligand>
</feature>
<sequence length="112" mass="12874">MHLDEYYSDRLNGLLRDKKIIDQYDFYDLAISKTIGSGGSASVYATNWKNTLTVYAIKKSVNNKEVYLMIMANSHENIIQFRGVTKFEDEKNIRLLCAETYELVPIALADIK</sequence>
<dbReference type="GO" id="GO:0005524">
    <property type="term" value="F:ATP binding"/>
    <property type="evidence" value="ECO:0007669"/>
    <property type="project" value="UniProtKB-UniRule"/>
</dbReference>
<keyword evidence="1" id="KW-0067">ATP-binding</keyword>
<keyword evidence="3" id="KW-1185">Reference proteome</keyword>
<reference evidence="2 3" key="1">
    <citation type="journal article" date="2013" name="Proc. Natl. Acad. Sci. U.S.A.">
        <title>Genome of an arbuscular mycorrhizal fungus provides insight into the oldest plant symbiosis.</title>
        <authorList>
            <person name="Tisserant E."/>
            <person name="Malbreil M."/>
            <person name="Kuo A."/>
            <person name="Kohler A."/>
            <person name="Symeonidi A."/>
            <person name="Balestrini R."/>
            <person name="Charron P."/>
            <person name="Duensing N."/>
            <person name="Frei Dit Frey N."/>
            <person name="Gianinazzi-Pearson V."/>
            <person name="Gilbert L.B."/>
            <person name="Handa Y."/>
            <person name="Herr J.R."/>
            <person name="Hijri M."/>
            <person name="Koul R."/>
            <person name="Kawaguchi M."/>
            <person name="Krajinski F."/>
            <person name="Lammers P.J."/>
            <person name="Masclaux F.G."/>
            <person name="Murat C."/>
            <person name="Morin E."/>
            <person name="Ndikumana S."/>
            <person name="Pagni M."/>
            <person name="Petitpierre D."/>
            <person name="Requena N."/>
            <person name="Rosikiewicz P."/>
            <person name="Riley R."/>
            <person name="Saito K."/>
            <person name="San Clemente H."/>
            <person name="Shapiro H."/>
            <person name="van Tuinen D."/>
            <person name="Becard G."/>
            <person name="Bonfante P."/>
            <person name="Paszkowski U."/>
            <person name="Shachar-Hill Y.Y."/>
            <person name="Tuskan G.A."/>
            <person name="Young P.W."/>
            <person name="Sanders I.R."/>
            <person name="Henrissat B."/>
            <person name="Rensing S.A."/>
            <person name="Grigoriev I.V."/>
            <person name="Corradi N."/>
            <person name="Roux C."/>
            <person name="Martin F."/>
        </authorList>
    </citation>
    <scope>NUCLEOTIDE SEQUENCE [LARGE SCALE GENOMIC DNA]</scope>
    <source>
        <strain evidence="2 3">DAOM 197198</strain>
    </source>
</reference>
<keyword evidence="1" id="KW-0547">Nucleotide-binding</keyword>
<dbReference type="InterPro" id="IPR011009">
    <property type="entry name" value="Kinase-like_dom_sf"/>
</dbReference>
<proteinExistence type="predicted"/>
<dbReference type="SUPFAM" id="SSF56112">
    <property type="entry name" value="Protein kinase-like (PK-like)"/>
    <property type="match status" value="1"/>
</dbReference>
<dbReference type="Proteomes" id="UP000018888">
    <property type="component" value="Unassembled WGS sequence"/>
</dbReference>
<name>A0A2P4NY59_RHIID</name>
<dbReference type="AlphaFoldDB" id="A0A2P4NY59"/>
<dbReference type="VEuPathDB" id="FungiDB:RhiirFUN_010569"/>
<reference evidence="2 3" key="2">
    <citation type="journal article" date="2018" name="New Phytol.">
        <title>High intraspecific genome diversity in the model arbuscular mycorrhizal symbiont Rhizophagus irregularis.</title>
        <authorList>
            <person name="Chen E.C.H."/>
            <person name="Morin E."/>
            <person name="Beaudet D."/>
            <person name="Noel J."/>
            <person name="Yildirir G."/>
            <person name="Ndikumana S."/>
            <person name="Charron P."/>
            <person name="St-Onge C."/>
            <person name="Giorgi J."/>
            <person name="Kruger M."/>
            <person name="Marton T."/>
            <person name="Ropars J."/>
            <person name="Grigoriev I.V."/>
            <person name="Hainaut M."/>
            <person name="Henrissat B."/>
            <person name="Roux C."/>
            <person name="Martin F."/>
            <person name="Corradi N."/>
        </authorList>
    </citation>
    <scope>NUCLEOTIDE SEQUENCE [LARGE SCALE GENOMIC DNA]</scope>
    <source>
        <strain evidence="2 3">DAOM 197198</strain>
    </source>
</reference>
<dbReference type="EMBL" id="AUPC02000575">
    <property type="protein sequence ID" value="POG58069.1"/>
    <property type="molecule type" value="Genomic_DNA"/>
</dbReference>
<gene>
    <name evidence="2" type="ORF">GLOIN_2v1790898</name>
</gene>
<comment type="caution">
    <text evidence="2">The sequence shown here is derived from an EMBL/GenBank/DDBJ whole genome shotgun (WGS) entry which is preliminary data.</text>
</comment>
<evidence type="ECO:0000313" key="3">
    <source>
        <dbReference type="Proteomes" id="UP000018888"/>
    </source>
</evidence>
<protein>
    <recommendedName>
        <fullName evidence="4">Protein kinase domain-containing protein</fullName>
    </recommendedName>
</protein>
<accession>A0A2P4NY59</accession>
<evidence type="ECO:0000256" key="1">
    <source>
        <dbReference type="PROSITE-ProRule" id="PRU10141"/>
    </source>
</evidence>
<evidence type="ECO:0000313" key="2">
    <source>
        <dbReference type="EMBL" id="POG58069.1"/>
    </source>
</evidence>
<dbReference type="PROSITE" id="PS00107">
    <property type="entry name" value="PROTEIN_KINASE_ATP"/>
    <property type="match status" value="1"/>
</dbReference>
<dbReference type="InterPro" id="IPR017441">
    <property type="entry name" value="Protein_kinase_ATP_BS"/>
</dbReference>
<dbReference type="Gene3D" id="3.30.200.20">
    <property type="entry name" value="Phosphorylase Kinase, domain 1"/>
    <property type="match status" value="1"/>
</dbReference>